<proteinExistence type="inferred from homology"/>
<keyword evidence="3" id="KW-0547">Nucleotide-binding</keyword>
<evidence type="ECO:0000256" key="12">
    <source>
        <dbReference type="SAM" id="MobiDB-lite"/>
    </source>
</evidence>
<dbReference type="InterPro" id="IPR016194">
    <property type="entry name" value="SPOC-like_C_dom_sf"/>
</dbReference>
<dbReference type="SUPFAM" id="SSF68906">
    <property type="entry name" value="SAP domain"/>
    <property type="match status" value="1"/>
</dbReference>
<accession>A0A091KVD4</accession>
<keyword evidence="11" id="KW-0539">Nucleus</keyword>
<keyword evidence="9" id="KW-0233">DNA recombination</keyword>
<name>A0A091KVD4_9AVES</name>
<evidence type="ECO:0000256" key="1">
    <source>
        <dbReference type="ARBA" id="ARBA00004123"/>
    </source>
</evidence>
<feature type="compositionally biased region" description="Basic and acidic residues" evidence="12">
    <location>
        <begin position="290"/>
        <end position="303"/>
    </location>
</feature>
<protein>
    <submittedName>
        <fullName evidence="14">X-ray repair cross-complementing protein 5</fullName>
    </submittedName>
</protein>
<dbReference type="InterPro" id="IPR003034">
    <property type="entry name" value="SAP_dom"/>
</dbReference>
<dbReference type="InterPro" id="IPR006164">
    <property type="entry name" value="DNA_bd_Ku70/Ku80"/>
</dbReference>
<dbReference type="Pfam" id="PF02735">
    <property type="entry name" value="Ku"/>
    <property type="match status" value="1"/>
</dbReference>
<dbReference type="InterPro" id="IPR047087">
    <property type="entry name" value="KU70_core_dom"/>
</dbReference>
<comment type="similarity">
    <text evidence="2">Belongs to the ku70 family.</text>
</comment>
<keyword evidence="15" id="KW-1185">Reference proteome</keyword>
<dbReference type="SUPFAM" id="SSF100939">
    <property type="entry name" value="SPOC domain-like"/>
    <property type="match status" value="1"/>
</dbReference>
<feature type="domain" description="SAP" evidence="13">
    <location>
        <begin position="313"/>
        <end position="347"/>
    </location>
</feature>
<dbReference type="PROSITE" id="PS50800">
    <property type="entry name" value="SAP"/>
    <property type="match status" value="1"/>
</dbReference>
<dbReference type="Gene3D" id="4.10.970.10">
    <property type="entry name" value="Ku70, bridge and pillars"/>
    <property type="match status" value="1"/>
</dbReference>
<dbReference type="GO" id="GO:0000723">
    <property type="term" value="P:telomere maintenance"/>
    <property type="evidence" value="ECO:0007669"/>
    <property type="project" value="InterPro"/>
</dbReference>
<reference evidence="14 15" key="1">
    <citation type="submission" date="2014-04" db="EMBL/GenBank/DDBJ databases">
        <title>Genome evolution of avian class.</title>
        <authorList>
            <person name="Zhang G."/>
            <person name="Li C."/>
        </authorList>
    </citation>
    <scope>NUCLEOTIDE SEQUENCE [LARGE SCALE GENOMIC DNA]</scope>
    <source>
        <strain evidence="14">BGI_N324</strain>
    </source>
</reference>
<dbReference type="InterPro" id="IPR006165">
    <property type="entry name" value="Ku70"/>
</dbReference>
<keyword evidence="6" id="KW-0347">Helicase</keyword>
<dbReference type="GO" id="GO:0003684">
    <property type="term" value="F:damaged DNA binding"/>
    <property type="evidence" value="ECO:0007669"/>
    <property type="project" value="InterPro"/>
</dbReference>
<dbReference type="GO" id="GO:0003678">
    <property type="term" value="F:DNA helicase activity"/>
    <property type="evidence" value="ECO:0007669"/>
    <property type="project" value="InterPro"/>
</dbReference>
<evidence type="ECO:0000256" key="11">
    <source>
        <dbReference type="ARBA" id="ARBA00023242"/>
    </source>
</evidence>
<dbReference type="Gene3D" id="2.40.290.10">
    <property type="match status" value="1"/>
</dbReference>
<keyword evidence="8" id="KW-0238">DNA-binding</keyword>
<dbReference type="EMBL" id="KK756378">
    <property type="protein sequence ID" value="KFP43468.1"/>
    <property type="molecule type" value="Genomic_DNA"/>
</dbReference>
<evidence type="ECO:0000256" key="3">
    <source>
        <dbReference type="ARBA" id="ARBA00022741"/>
    </source>
</evidence>
<keyword evidence="5" id="KW-0378">Hydrolase</keyword>
<keyword evidence="7" id="KW-0067">ATP-binding</keyword>
<dbReference type="Proteomes" id="UP000053330">
    <property type="component" value="Unassembled WGS sequence"/>
</dbReference>
<dbReference type="GO" id="GO:0003690">
    <property type="term" value="F:double-stranded DNA binding"/>
    <property type="evidence" value="ECO:0007669"/>
    <property type="project" value="TreeGrafter"/>
</dbReference>
<dbReference type="GO" id="GO:0016787">
    <property type="term" value="F:hydrolase activity"/>
    <property type="evidence" value="ECO:0007669"/>
    <property type="project" value="UniProtKB-KW"/>
</dbReference>
<dbReference type="FunFam" id="2.40.290.10:FF:000001">
    <property type="entry name" value="X-ray repair cross complementing 6"/>
    <property type="match status" value="1"/>
</dbReference>
<evidence type="ECO:0000259" key="13">
    <source>
        <dbReference type="PROSITE" id="PS50800"/>
    </source>
</evidence>
<dbReference type="InterPro" id="IPR027388">
    <property type="entry name" value="Ku70_bridge/pillars_dom_sf"/>
</dbReference>
<comment type="subcellular location">
    <subcellularLocation>
        <location evidence="1">Nucleus</location>
    </subcellularLocation>
</comment>
<dbReference type="InterPro" id="IPR005160">
    <property type="entry name" value="Ku_C"/>
</dbReference>
<dbReference type="GO" id="GO:0005524">
    <property type="term" value="F:ATP binding"/>
    <property type="evidence" value="ECO:0007669"/>
    <property type="project" value="UniProtKB-KW"/>
</dbReference>
<dbReference type="NCBIfam" id="TIGR00578">
    <property type="entry name" value="ku70"/>
    <property type="match status" value="1"/>
</dbReference>
<dbReference type="Pfam" id="PF03730">
    <property type="entry name" value="Ku_C"/>
    <property type="match status" value="1"/>
</dbReference>
<evidence type="ECO:0000256" key="6">
    <source>
        <dbReference type="ARBA" id="ARBA00022806"/>
    </source>
</evidence>
<dbReference type="SMART" id="SM00513">
    <property type="entry name" value="SAP"/>
    <property type="match status" value="1"/>
</dbReference>
<feature type="non-terminal residue" evidence="14">
    <location>
        <position position="348"/>
    </location>
</feature>
<evidence type="ECO:0000256" key="7">
    <source>
        <dbReference type="ARBA" id="ARBA00022840"/>
    </source>
</evidence>
<dbReference type="GO" id="GO:0043564">
    <property type="term" value="C:Ku70:Ku80 complex"/>
    <property type="evidence" value="ECO:0007669"/>
    <property type="project" value="InterPro"/>
</dbReference>
<organism evidence="14 15">
    <name type="scientific">Chlamydotis macqueenii</name>
    <name type="common">Macqueen's bustard</name>
    <dbReference type="NCBI Taxonomy" id="187382"/>
    <lineage>
        <taxon>Eukaryota</taxon>
        <taxon>Metazoa</taxon>
        <taxon>Chordata</taxon>
        <taxon>Craniata</taxon>
        <taxon>Vertebrata</taxon>
        <taxon>Euteleostomi</taxon>
        <taxon>Archelosauria</taxon>
        <taxon>Archosauria</taxon>
        <taxon>Dinosauria</taxon>
        <taxon>Saurischia</taxon>
        <taxon>Theropoda</taxon>
        <taxon>Coelurosauria</taxon>
        <taxon>Aves</taxon>
        <taxon>Neognathae</taxon>
        <taxon>Neoaves</taxon>
        <taxon>Otidimorphae</taxon>
        <taxon>Otidiformes</taxon>
        <taxon>Otididae</taxon>
        <taxon>Chlamydotis</taxon>
    </lineage>
</organism>
<dbReference type="AlphaFoldDB" id="A0A091KVD4"/>
<evidence type="ECO:0000256" key="8">
    <source>
        <dbReference type="ARBA" id="ARBA00023125"/>
    </source>
</evidence>
<dbReference type="FunFam" id="4.10.970.10:FF:000001">
    <property type="entry name" value="X-ray repair cross-complementing protein 6 isoform X1"/>
    <property type="match status" value="1"/>
</dbReference>
<dbReference type="Gene3D" id="1.10.1600.10">
    <property type="match status" value="1"/>
</dbReference>
<keyword evidence="10" id="KW-0234">DNA repair</keyword>
<dbReference type="Gene3D" id="1.10.720.30">
    <property type="entry name" value="SAP domain"/>
    <property type="match status" value="1"/>
</dbReference>
<feature type="region of interest" description="Disordered" evidence="12">
    <location>
        <begin position="276"/>
        <end position="303"/>
    </location>
</feature>
<evidence type="ECO:0000313" key="15">
    <source>
        <dbReference type="Proteomes" id="UP000053330"/>
    </source>
</evidence>
<evidence type="ECO:0000256" key="2">
    <source>
        <dbReference type="ARBA" id="ARBA00005240"/>
    </source>
</evidence>
<dbReference type="GO" id="GO:0042162">
    <property type="term" value="F:telomeric DNA binding"/>
    <property type="evidence" value="ECO:0007669"/>
    <property type="project" value="InterPro"/>
</dbReference>
<dbReference type="FunFam" id="1.10.720.30:FF:000007">
    <property type="entry name" value="X-ray repair cross complementing 6"/>
    <property type="match status" value="1"/>
</dbReference>
<dbReference type="CDD" id="cd00788">
    <property type="entry name" value="KU70"/>
    <property type="match status" value="1"/>
</dbReference>
<dbReference type="GO" id="GO:0006310">
    <property type="term" value="P:DNA recombination"/>
    <property type="evidence" value="ECO:0007669"/>
    <property type="project" value="UniProtKB-KW"/>
</dbReference>
<dbReference type="GO" id="GO:0006303">
    <property type="term" value="P:double-strand break repair via nonhomologous end joining"/>
    <property type="evidence" value="ECO:0007669"/>
    <property type="project" value="InterPro"/>
</dbReference>
<dbReference type="PANTHER" id="PTHR12604:SF2">
    <property type="entry name" value="X-RAY REPAIR CROSS-COMPLEMENTING PROTEIN 6"/>
    <property type="match status" value="1"/>
</dbReference>
<evidence type="ECO:0000256" key="9">
    <source>
        <dbReference type="ARBA" id="ARBA00023172"/>
    </source>
</evidence>
<evidence type="ECO:0000313" key="14">
    <source>
        <dbReference type="EMBL" id="KFP43468.1"/>
    </source>
</evidence>
<sequence length="348" mass="40126">LHRLNLYLNKDLSLSVGVYNLVQKAYKPYPVKLYRETNEPVKTKTRTFNGKTGSLLLPSDTKRAQTYGNRQIVLEKEETEELKRFDSPGLFLIGFKPLSMLKQHHHIKPSQFIYPEESVISGSTTLFNALLMKCLEREVMALCRYTGRRNTPPRFVALVPQEEEVDEQKVQIAPPGFHIIFLPYADDKRNIDFTEKVPANREQVDKMKEIIQKLRFKYRSTLVSVMASLRLPCDHFVFERAHLSLLPVPKNEEMNRRLGNLVEEFKQLVYPPDYSPDGKAVKRKQASDGQTEKRPKVEVSKDELRSHVEKGTLGKLTVPVLKDACRLYGLKGGGKKQELMDTLTEYFN</sequence>
<feature type="non-terminal residue" evidence="14">
    <location>
        <position position="1"/>
    </location>
</feature>
<dbReference type="Pfam" id="PF02037">
    <property type="entry name" value="SAP"/>
    <property type="match status" value="1"/>
</dbReference>
<dbReference type="PANTHER" id="PTHR12604">
    <property type="entry name" value="KU AUTOANTIGEN DNA HELICASE"/>
    <property type="match status" value="1"/>
</dbReference>
<dbReference type="InterPro" id="IPR036361">
    <property type="entry name" value="SAP_dom_sf"/>
</dbReference>
<dbReference type="SMART" id="SM00559">
    <property type="entry name" value="Ku78"/>
    <property type="match status" value="1"/>
</dbReference>
<evidence type="ECO:0000256" key="5">
    <source>
        <dbReference type="ARBA" id="ARBA00022801"/>
    </source>
</evidence>
<evidence type="ECO:0000256" key="4">
    <source>
        <dbReference type="ARBA" id="ARBA00022763"/>
    </source>
</evidence>
<gene>
    <name evidence="14" type="ORF">N324_09168</name>
</gene>
<keyword evidence="4" id="KW-0227">DNA damage</keyword>
<evidence type="ECO:0000256" key="10">
    <source>
        <dbReference type="ARBA" id="ARBA00023204"/>
    </source>
</evidence>